<dbReference type="Proteomes" id="UP001154282">
    <property type="component" value="Unassembled WGS sequence"/>
</dbReference>
<proteinExistence type="predicted"/>
<evidence type="ECO:0000256" key="1">
    <source>
        <dbReference type="SAM" id="MobiDB-lite"/>
    </source>
</evidence>
<comment type="caution">
    <text evidence="2">The sequence shown here is derived from an EMBL/GenBank/DDBJ whole genome shotgun (WGS) entry which is preliminary data.</text>
</comment>
<accession>A0AAV0R3L0</accession>
<evidence type="ECO:0000313" key="2">
    <source>
        <dbReference type="EMBL" id="CAI0551008.1"/>
    </source>
</evidence>
<sequence length="22" mass="2648">MGPIRRRDQRSLEKDAGMVRYL</sequence>
<evidence type="ECO:0000313" key="3">
    <source>
        <dbReference type="Proteomes" id="UP001154282"/>
    </source>
</evidence>
<organism evidence="2 3">
    <name type="scientific">Linum tenue</name>
    <dbReference type="NCBI Taxonomy" id="586396"/>
    <lineage>
        <taxon>Eukaryota</taxon>
        <taxon>Viridiplantae</taxon>
        <taxon>Streptophyta</taxon>
        <taxon>Embryophyta</taxon>
        <taxon>Tracheophyta</taxon>
        <taxon>Spermatophyta</taxon>
        <taxon>Magnoliopsida</taxon>
        <taxon>eudicotyledons</taxon>
        <taxon>Gunneridae</taxon>
        <taxon>Pentapetalae</taxon>
        <taxon>rosids</taxon>
        <taxon>fabids</taxon>
        <taxon>Malpighiales</taxon>
        <taxon>Linaceae</taxon>
        <taxon>Linum</taxon>
    </lineage>
</organism>
<keyword evidence="3" id="KW-1185">Reference proteome</keyword>
<protein>
    <submittedName>
        <fullName evidence="2">Uncharacterized protein</fullName>
    </submittedName>
</protein>
<dbReference type="EMBL" id="CAMGYJ010000010">
    <property type="protein sequence ID" value="CAI0551008.1"/>
    <property type="molecule type" value="Genomic_DNA"/>
</dbReference>
<reference evidence="2" key="1">
    <citation type="submission" date="2022-08" db="EMBL/GenBank/DDBJ databases">
        <authorList>
            <person name="Gutierrez-Valencia J."/>
        </authorList>
    </citation>
    <scope>NUCLEOTIDE SEQUENCE</scope>
</reference>
<gene>
    <name evidence="2" type="ORF">LITE_LOCUS45773</name>
</gene>
<name>A0AAV0R3L0_9ROSI</name>
<feature type="region of interest" description="Disordered" evidence="1">
    <location>
        <begin position="1"/>
        <end position="22"/>
    </location>
</feature>
<dbReference type="AlphaFoldDB" id="A0AAV0R3L0"/>